<dbReference type="InterPro" id="IPR029069">
    <property type="entry name" value="HotDog_dom_sf"/>
</dbReference>
<dbReference type="EC" id="3.1.2.-" evidence="3"/>
<dbReference type="SUPFAM" id="SSF54637">
    <property type="entry name" value="Thioesterase/thiol ester dehydrase-isomerase"/>
    <property type="match status" value="1"/>
</dbReference>
<dbReference type="EMBL" id="CP155447">
    <property type="protein sequence ID" value="XBH01370.1"/>
    <property type="molecule type" value="Genomic_DNA"/>
</dbReference>
<dbReference type="NCBIfam" id="TIGR00051">
    <property type="entry name" value="YbgC/FadM family acyl-CoA thioesterase"/>
    <property type="match status" value="1"/>
</dbReference>
<dbReference type="PIRSF" id="PIRSF003230">
    <property type="entry name" value="YbgC"/>
    <property type="match status" value="1"/>
</dbReference>
<dbReference type="RefSeq" id="WP_406694070.1">
    <property type="nucleotide sequence ID" value="NZ_CP155447.1"/>
</dbReference>
<name>A0AAU7C8B5_9BACT</name>
<gene>
    <name evidence="3" type="ORF">V5E97_23795</name>
</gene>
<dbReference type="GO" id="GO:0047617">
    <property type="term" value="F:fatty acyl-CoA hydrolase activity"/>
    <property type="evidence" value="ECO:0007669"/>
    <property type="project" value="TreeGrafter"/>
</dbReference>
<dbReference type="CDD" id="cd00586">
    <property type="entry name" value="4HBT"/>
    <property type="match status" value="1"/>
</dbReference>
<accession>A0AAU7C8B5</accession>
<proteinExistence type="inferred from homology"/>
<dbReference type="Pfam" id="PF13279">
    <property type="entry name" value="4HBT_2"/>
    <property type="match status" value="1"/>
</dbReference>
<protein>
    <submittedName>
        <fullName evidence="3">Thioesterase family protein</fullName>
        <ecNumber evidence="3">3.1.2.-</ecNumber>
    </submittedName>
</protein>
<dbReference type="InterPro" id="IPR006684">
    <property type="entry name" value="YbgC/YbaW"/>
</dbReference>
<evidence type="ECO:0000313" key="3">
    <source>
        <dbReference type="EMBL" id="XBH01370.1"/>
    </source>
</evidence>
<reference evidence="3" key="1">
    <citation type="submission" date="2024-05" db="EMBL/GenBank/DDBJ databases">
        <title>Planctomycetes of the genus Singulisphaera possess chitinolytic capabilities.</title>
        <authorList>
            <person name="Ivanova A."/>
        </authorList>
    </citation>
    <scope>NUCLEOTIDE SEQUENCE</scope>
    <source>
        <strain evidence="3">Ch08T</strain>
    </source>
</reference>
<comment type="similarity">
    <text evidence="1">Belongs to the 4-hydroxybenzoyl-CoA thioesterase family.</text>
</comment>
<dbReference type="InterPro" id="IPR050563">
    <property type="entry name" value="4-hydroxybenzoyl-CoA_TE"/>
</dbReference>
<sequence>MSESQSHEIQVRVRYCETDRMGLLHHANYVIYFEMSRTEMLRARGVAYRDLEDSGHLLVVVELGCKFKKPAYYDDMLTIRTTVSRVTHVKIVHHYQVFRDGLLLAEGHSTLACVDRDGKPQALPEILRTDVGDSGVADRLAKE</sequence>
<keyword evidence="2 3" id="KW-0378">Hydrolase</keyword>
<dbReference type="PANTHER" id="PTHR31793">
    <property type="entry name" value="4-HYDROXYBENZOYL-COA THIOESTERASE FAMILY MEMBER"/>
    <property type="match status" value="1"/>
</dbReference>
<dbReference type="Gene3D" id="3.10.129.10">
    <property type="entry name" value="Hotdog Thioesterase"/>
    <property type="match status" value="1"/>
</dbReference>
<dbReference type="PANTHER" id="PTHR31793:SF27">
    <property type="entry name" value="NOVEL THIOESTERASE SUPERFAMILY DOMAIN AND SAPOSIN A-TYPE DOMAIN CONTAINING PROTEIN (0610012H03RIK)"/>
    <property type="match status" value="1"/>
</dbReference>
<organism evidence="3">
    <name type="scientific">Singulisphaera sp. Ch08</name>
    <dbReference type="NCBI Taxonomy" id="3120278"/>
    <lineage>
        <taxon>Bacteria</taxon>
        <taxon>Pseudomonadati</taxon>
        <taxon>Planctomycetota</taxon>
        <taxon>Planctomycetia</taxon>
        <taxon>Isosphaerales</taxon>
        <taxon>Isosphaeraceae</taxon>
        <taxon>Singulisphaera</taxon>
    </lineage>
</organism>
<dbReference type="AlphaFoldDB" id="A0AAU7C8B5"/>
<evidence type="ECO:0000256" key="1">
    <source>
        <dbReference type="ARBA" id="ARBA00005953"/>
    </source>
</evidence>
<evidence type="ECO:0000256" key="2">
    <source>
        <dbReference type="ARBA" id="ARBA00022801"/>
    </source>
</evidence>